<dbReference type="AlphaFoldDB" id="A0A0L7LCD2"/>
<evidence type="ECO:0000313" key="2">
    <source>
        <dbReference type="Proteomes" id="UP000037510"/>
    </source>
</evidence>
<proteinExistence type="predicted"/>
<comment type="caution">
    <text evidence="1">The sequence shown here is derived from an EMBL/GenBank/DDBJ whole genome shotgun (WGS) entry which is preliminary data.</text>
</comment>
<accession>A0A0L7LCD2</accession>
<evidence type="ECO:0000313" key="1">
    <source>
        <dbReference type="EMBL" id="KOB73069.1"/>
    </source>
</evidence>
<keyword evidence="2" id="KW-1185">Reference proteome</keyword>
<keyword evidence="1" id="KW-0675">Receptor</keyword>
<sequence>MALGNSTVRAIKTMAKSYKIVYYRPIYENLYSELRGMWPRGPVTDEEHQIVNTALNQLNIVIQGYDVPLILPFFYWFPFDPFARFDLLAVRIRKLVYVPIDGQLFEEFPLAAYSKEHFQTQKRIIESYGERDWERRHLKELSEIVVRHRALIRSQKEVHVTTYGFSVISLASYTTIIKTAWSYFTLLLNIYKR</sequence>
<name>A0A0L7LCD2_OPEBR</name>
<dbReference type="Proteomes" id="UP000037510">
    <property type="component" value="Unassembled WGS sequence"/>
</dbReference>
<protein>
    <submittedName>
        <fullName evidence="1">Odorant receptor</fullName>
    </submittedName>
</protein>
<reference evidence="1 2" key="1">
    <citation type="journal article" date="2015" name="Genome Biol. Evol.">
        <title>The genome of winter moth (Operophtera brumata) provides a genomic perspective on sexual dimorphism and phenology.</title>
        <authorList>
            <person name="Derks M.F."/>
            <person name="Smit S."/>
            <person name="Salis L."/>
            <person name="Schijlen E."/>
            <person name="Bossers A."/>
            <person name="Mateman C."/>
            <person name="Pijl A.S."/>
            <person name="de Ridder D."/>
            <person name="Groenen M.A."/>
            <person name="Visser M.E."/>
            <person name="Megens H.J."/>
        </authorList>
    </citation>
    <scope>NUCLEOTIDE SEQUENCE [LARGE SCALE GENOMIC DNA]</scope>
    <source>
        <strain evidence="1">WM2013NL</strain>
        <tissue evidence="1">Head and thorax</tissue>
    </source>
</reference>
<organism evidence="1 2">
    <name type="scientific">Operophtera brumata</name>
    <name type="common">Winter moth</name>
    <name type="synonym">Phalaena brumata</name>
    <dbReference type="NCBI Taxonomy" id="104452"/>
    <lineage>
        <taxon>Eukaryota</taxon>
        <taxon>Metazoa</taxon>
        <taxon>Ecdysozoa</taxon>
        <taxon>Arthropoda</taxon>
        <taxon>Hexapoda</taxon>
        <taxon>Insecta</taxon>
        <taxon>Pterygota</taxon>
        <taxon>Neoptera</taxon>
        <taxon>Endopterygota</taxon>
        <taxon>Lepidoptera</taxon>
        <taxon>Glossata</taxon>
        <taxon>Ditrysia</taxon>
        <taxon>Geometroidea</taxon>
        <taxon>Geometridae</taxon>
        <taxon>Larentiinae</taxon>
        <taxon>Operophtera</taxon>
    </lineage>
</organism>
<dbReference type="EMBL" id="JTDY01001727">
    <property type="protein sequence ID" value="KOB73069.1"/>
    <property type="molecule type" value="Genomic_DNA"/>
</dbReference>
<gene>
    <name evidence="1" type="ORF">OBRU01_11342</name>
</gene>